<dbReference type="SUPFAM" id="SSF82171">
    <property type="entry name" value="DPP6 N-terminal domain-like"/>
    <property type="match status" value="1"/>
</dbReference>
<dbReference type="RefSeq" id="WP_380117442.1">
    <property type="nucleotide sequence ID" value="NZ_JBHSIU010000028.1"/>
</dbReference>
<name>A0ABV9VYI6_9ACTN</name>
<evidence type="ECO:0000313" key="2">
    <source>
        <dbReference type="EMBL" id="MFC5000914.1"/>
    </source>
</evidence>
<dbReference type="InterPro" id="IPR011042">
    <property type="entry name" value="6-blade_b-propeller_TolB-like"/>
</dbReference>
<dbReference type="Gene3D" id="2.120.10.30">
    <property type="entry name" value="TolB, C-terminal domain"/>
    <property type="match status" value="1"/>
</dbReference>
<dbReference type="Pfam" id="PF00326">
    <property type="entry name" value="Peptidase_S9"/>
    <property type="match status" value="1"/>
</dbReference>
<proteinExistence type="predicted"/>
<comment type="caution">
    <text evidence="2">The sequence shown here is derived from an EMBL/GenBank/DDBJ whole genome shotgun (WGS) entry which is preliminary data.</text>
</comment>
<gene>
    <name evidence="2" type="ORF">ACFPIJ_24120</name>
</gene>
<protein>
    <submittedName>
        <fullName evidence="2">Prolyl oligopeptidase family serine peptidase</fullName>
    </submittedName>
</protein>
<dbReference type="PANTHER" id="PTHR43056">
    <property type="entry name" value="PEPTIDASE S9 PROLYL OLIGOPEPTIDASE"/>
    <property type="match status" value="1"/>
</dbReference>
<evidence type="ECO:0000313" key="3">
    <source>
        <dbReference type="Proteomes" id="UP001595912"/>
    </source>
</evidence>
<dbReference type="Gene3D" id="3.40.50.1820">
    <property type="entry name" value="alpha/beta hydrolase"/>
    <property type="match status" value="1"/>
</dbReference>
<accession>A0ABV9VYI6</accession>
<dbReference type="Proteomes" id="UP001595912">
    <property type="component" value="Unassembled WGS sequence"/>
</dbReference>
<reference evidence="3" key="1">
    <citation type="journal article" date="2019" name="Int. J. Syst. Evol. Microbiol.">
        <title>The Global Catalogue of Microorganisms (GCM) 10K type strain sequencing project: providing services to taxonomists for standard genome sequencing and annotation.</title>
        <authorList>
            <consortium name="The Broad Institute Genomics Platform"/>
            <consortium name="The Broad Institute Genome Sequencing Center for Infectious Disease"/>
            <person name="Wu L."/>
            <person name="Ma J."/>
        </authorList>
    </citation>
    <scope>NUCLEOTIDE SEQUENCE [LARGE SCALE GENOMIC DNA]</scope>
    <source>
        <strain evidence="3">CGMCC 4.7152</strain>
    </source>
</reference>
<dbReference type="InterPro" id="IPR050585">
    <property type="entry name" value="Xaa-Pro_dipeptidyl-ppase/CocE"/>
</dbReference>
<dbReference type="EMBL" id="JBHSIU010000028">
    <property type="protein sequence ID" value="MFC5000914.1"/>
    <property type="molecule type" value="Genomic_DNA"/>
</dbReference>
<evidence type="ECO:0000259" key="1">
    <source>
        <dbReference type="Pfam" id="PF00326"/>
    </source>
</evidence>
<dbReference type="InterPro" id="IPR029058">
    <property type="entry name" value="AB_hydrolase_fold"/>
</dbReference>
<feature type="domain" description="Peptidase S9 prolyl oligopeptidase catalytic" evidence="1">
    <location>
        <begin position="353"/>
        <end position="411"/>
    </location>
</feature>
<dbReference type="PANTHER" id="PTHR43056:SF5">
    <property type="entry name" value="PEPTIDASE S9 PROLYL OLIGOPEPTIDASE CATALYTIC DOMAIN-CONTAINING PROTEIN"/>
    <property type="match status" value="1"/>
</dbReference>
<dbReference type="SUPFAM" id="SSF53474">
    <property type="entry name" value="alpha/beta-Hydrolases"/>
    <property type="match status" value="1"/>
</dbReference>
<keyword evidence="3" id="KW-1185">Reference proteome</keyword>
<dbReference type="Pfam" id="PF07676">
    <property type="entry name" value="PD40"/>
    <property type="match status" value="1"/>
</dbReference>
<dbReference type="InterPro" id="IPR011659">
    <property type="entry name" value="WD40"/>
</dbReference>
<sequence length="493" mass="51756">MSVDWLRYDNGALYWLNSDRALVRHRPGAEPVELTPPGFRVGGGVHAYGGGDFTLTHGTVWCAGSDGLYRLNGDRTATLVASGAFGDLCPGDGELLAVREDEHGDALVAIPLDGGDVRVLAEAAGFFGSPRFVAGMLAWTWWSARDMPWGGCEVWVAAYEDGQIGDPMRVAGGPDESAIEPRWGPDGMLYFMSDRTGFWNLYRHDGTALAPMAEDCAAVPWQLGHASYCFLDDGRIVLTTRNGLLVAGTSDAVPLPYPSIRPCLAASGSSVALIGSSQVAVVRFDAEPPSVEVVAGASELLPVALDGSVVYPPAGASDDWSAPVIVCVHPSYETARYFTSRGFAVASGREPLDVAECVAMAEQLIATGRAVPGQVFVRGTGVGGYTALRAVSQPGPFAAATVVSPVVDPSTVPRFLRPYAARLPGPVTAAAIHTPVLLIHDSLVPAADVVTLAEALRARDAPHELLPLPDAAADSAAALAAELRLYQQVIDSN</sequence>
<organism evidence="2 3">
    <name type="scientific">Dactylosporangium cerinum</name>
    <dbReference type="NCBI Taxonomy" id="1434730"/>
    <lineage>
        <taxon>Bacteria</taxon>
        <taxon>Bacillati</taxon>
        <taxon>Actinomycetota</taxon>
        <taxon>Actinomycetes</taxon>
        <taxon>Micromonosporales</taxon>
        <taxon>Micromonosporaceae</taxon>
        <taxon>Dactylosporangium</taxon>
    </lineage>
</organism>
<dbReference type="InterPro" id="IPR001375">
    <property type="entry name" value="Peptidase_S9_cat"/>
</dbReference>